<dbReference type="GO" id="GO:0005886">
    <property type="term" value="C:plasma membrane"/>
    <property type="evidence" value="ECO:0007669"/>
    <property type="project" value="TreeGrafter"/>
</dbReference>
<comment type="subcellular location">
    <subcellularLocation>
        <location evidence="1">Membrane</location>
        <topology evidence="1">Multi-pass membrane protein</topology>
    </subcellularLocation>
</comment>
<keyword evidence="4 5" id="KW-0472">Membrane</keyword>
<evidence type="ECO:0000313" key="6">
    <source>
        <dbReference type="EMBL" id="KZL87473.1"/>
    </source>
</evidence>
<evidence type="ECO:0000256" key="1">
    <source>
        <dbReference type="ARBA" id="ARBA00004141"/>
    </source>
</evidence>
<dbReference type="Proteomes" id="UP000076584">
    <property type="component" value="Unassembled WGS sequence"/>
</dbReference>
<feature type="transmembrane region" description="Helical" evidence="5">
    <location>
        <begin position="111"/>
        <end position="130"/>
    </location>
</feature>
<accession>A0A161WHP9</accession>
<dbReference type="SUPFAM" id="SSF103473">
    <property type="entry name" value="MFS general substrate transporter"/>
    <property type="match status" value="1"/>
</dbReference>
<feature type="transmembrane region" description="Helical" evidence="5">
    <location>
        <begin position="301"/>
        <end position="323"/>
    </location>
</feature>
<evidence type="ECO:0000256" key="5">
    <source>
        <dbReference type="SAM" id="Phobius"/>
    </source>
</evidence>
<keyword evidence="3 5" id="KW-1133">Transmembrane helix</keyword>
<comment type="caution">
    <text evidence="6">The sequence shown here is derived from an EMBL/GenBank/DDBJ whole genome shotgun (WGS) entry which is preliminary data.</text>
</comment>
<evidence type="ECO:0000256" key="4">
    <source>
        <dbReference type="ARBA" id="ARBA00023136"/>
    </source>
</evidence>
<feature type="transmembrane region" description="Helical" evidence="5">
    <location>
        <begin position="150"/>
        <end position="170"/>
    </location>
</feature>
<name>A0A161WHP9_COLIC</name>
<feature type="transmembrane region" description="Helical" evidence="5">
    <location>
        <begin position="80"/>
        <end position="99"/>
    </location>
</feature>
<sequence length="324" mass="36597">MPLHRRPQLTAAVSIGDGISQCITITIGGIFVDKPTCWRWCIWINLPIDDITFFVLLFLLKLPPQAKIRAQGLRKFLQDLGIFGTLLLSPWTICLLLALQRGGTEYQWSSWRIILCWCVFAMCFVLRGFVQSQVQDEVTVPFRIVFQRLTARSCWLVLLLFSLFSTKLYYVTIWPQAVEKTPRVFLGSNNSIYDNARTIPTRSHQKPKNTSVGSGLIFSFKKSTSTGFCSRYLSMIFLQGLGGTIFLAVSENIFTRKIYFRAIPQRSGPVVNDPGASGIVGSMRRIYPNSVNSLIGAYNKALQTMFLIAILLGCLKFIGCFFIE</sequence>
<keyword evidence="2 5" id="KW-0812">Transmembrane</keyword>
<organism evidence="6 7">
    <name type="scientific">Colletotrichum incanum</name>
    <name type="common">Soybean anthracnose fungus</name>
    <dbReference type="NCBI Taxonomy" id="1573173"/>
    <lineage>
        <taxon>Eukaryota</taxon>
        <taxon>Fungi</taxon>
        <taxon>Dikarya</taxon>
        <taxon>Ascomycota</taxon>
        <taxon>Pezizomycotina</taxon>
        <taxon>Sordariomycetes</taxon>
        <taxon>Hypocreomycetidae</taxon>
        <taxon>Glomerellales</taxon>
        <taxon>Glomerellaceae</taxon>
        <taxon>Colletotrichum</taxon>
        <taxon>Colletotrichum spaethianum species complex</taxon>
    </lineage>
</organism>
<evidence type="ECO:0000256" key="3">
    <source>
        <dbReference type="ARBA" id="ARBA00022989"/>
    </source>
</evidence>
<protein>
    <submittedName>
        <fullName evidence="6">Major facilitator superfamily transporter</fullName>
    </submittedName>
</protein>
<reference evidence="6 7" key="1">
    <citation type="submission" date="2015-06" db="EMBL/GenBank/DDBJ databases">
        <title>Survival trade-offs in plant roots during colonization by closely related pathogenic and mutualistic fungi.</title>
        <authorList>
            <person name="Hacquard S."/>
            <person name="Kracher B."/>
            <person name="Hiruma K."/>
            <person name="Weinman A."/>
            <person name="Muench P."/>
            <person name="Garrido Oter R."/>
            <person name="Ver Loren van Themaat E."/>
            <person name="Dallerey J.-F."/>
            <person name="Damm U."/>
            <person name="Henrissat B."/>
            <person name="Lespinet O."/>
            <person name="Thon M."/>
            <person name="Kemen E."/>
            <person name="McHardy A.C."/>
            <person name="Schulze-Lefert P."/>
            <person name="O'Connell R.J."/>
        </authorList>
    </citation>
    <scope>NUCLEOTIDE SEQUENCE [LARGE SCALE GENOMIC DNA]</scope>
    <source>
        <strain evidence="6 7">MAFF 238704</strain>
    </source>
</reference>
<dbReference type="PANTHER" id="PTHR23501">
    <property type="entry name" value="MAJOR FACILITATOR SUPERFAMILY"/>
    <property type="match status" value="1"/>
</dbReference>
<gene>
    <name evidence="6" type="ORF">CI238_03904</name>
</gene>
<dbReference type="InterPro" id="IPR036259">
    <property type="entry name" value="MFS_trans_sf"/>
</dbReference>
<proteinExistence type="predicted"/>
<dbReference type="PANTHER" id="PTHR23501:SF199">
    <property type="entry name" value="MFS EFFLUX TRANSPORTER INPD-RELATED"/>
    <property type="match status" value="1"/>
</dbReference>
<evidence type="ECO:0000313" key="7">
    <source>
        <dbReference type="Proteomes" id="UP000076584"/>
    </source>
</evidence>
<evidence type="ECO:0000256" key="2">
    <source>
        <dbReference type="ARBA" id="ARBA00022692"/>
    </source>
</evidence>
<feature type="transmembrane region" description="Helical" evidence="5">
    <location>
        <begin position="232"/>
        <end position="250"/>
    </location>
</feature>
<keyword evidence="7" id="KW-1185">Reference proteome</keyword>
<dbReference type="EMBL" id="LFIW01000229">
    <property type="protein sequence ID" value="KZL87473.1"/>
    <property type="molecule type" value="Genomic_DNA"/>
</dbReference>
<dbReference type="GO" id="GO:0022857">
    <property type="term" value="F:transmembrane transporter activity"/>
    <property type="evidence" value="ECO:0007669"/>
    <property type="project" value="TreeGrafter"/>
</dbReference>
<feature type="transmembrane region" description="Helical" evidence="5">
    <location>
        <begin position="40"/>
        <end position="60"/>
    </location>
</feature>
<dbReference type="AlphaFoldDB" id="A0A161WHP9"/>